<dbReference type="EMBL" id="UINC01002301">
    <property type="protein sequence ID" value="SUZ95174.1"/>
    <property type="molecule type" value="Genomic_DNA"/>
</dbReference>
<dbReference type="InterPro" id="IPR050832">
    <property type="entry name" value="Bact_Acetyltransf"/>
</dbReference>
<dbReference type="InterPro" id="IPR016181">
    <property type="entry name" value="Acyl_CoA_acyltransferase"/>
</dbReference>
<sequence>MVDVEYQRVGRYTMLRISPWRGDPSTAQVVTVRGHGPDEETIRDLLDRLGHRGVATVLTAAIAQEDHHPFVAAGFTPYERLALLHRYLRAGNPTRVGNPTHRIRRIGRFRIPEVLEVDAAAFATFTPIWQFDAAAYTEACGATDVSRRRCVRSDGRIVAYAITGRTSTSGFVQRLAVHPGHGGIGIGSALLADAVSWLAHAGTRDVWINTQTDNARAHALYRRHGFEERPGGLTVLRYSTDR</sequence>
<dbReference type="AlphaFoldDB" id="A0A381RVF4"/>
<dbReference type="SUPFAM" id="SSF55729">
    <property type="entry name" value="Acyl-CoA N-acyltransferases (Nat)"/>
    <property type="match status" value="1"/>
</dbReference>
<organism evidence="4">
    <name type="scientific">marine metagenome</name>
    <dbReference type="NCBI Taxonomy" id="408172"/>
    <lineage>
        <taxon>unclassified sequences</taxon>
        <taxon>metagenomes</taxon>
        <taxon>ecological metagenomes</taxon>
    </lineage>
</organism>
<dbReference type="PROSITE" id="PS51186">
    <property type="entry name" value="GNAT"/>
    <property type="match status" value="1"/>
</dbReference>
<keyword evidence="2" id="KW-0012">Acyltransferase</keyword>
<evidence type="ECO:0000259" key="3">
    <source>
        <dbReference type="PROSITE" id="PS51186"/>
    </source>
</evidence>
<evidence type="ECO:0000256" key="1">
    <source>
        <dbReference type="ARBA" id="ARBA00022679"/>
    </source>
</evidence>
<evidence type="ECO:0000256" key="2">
    <source>
        <dbReference type="ARBA" id="ARBA00023315"/>
    </source>
</evidence>
<proteinExistence type="predicted"/>
<reference evidence="4" key="1">
    <citation type="submission" date="2018-05" db="EMBL/GenBank/DDBJ databases">
        <authorList>
            <person name="Lanie J.A."/>
            <person name="Ng W.-L."/>
            <person name="Kazmierczak K.M."/>
            <person name="Andrzejewski T.M."/>
            <person name="Davidsen T.M."/>
            <person name="Wayne K.J."/>
            <person name="Tettelin H."/>
            <person name="Glass J.I."/>
            <person name="Rusch D."/>
            <person name="Podicherti R."/>
            <person name="Tsui H.-C.T."/>
            <person name="Winkler M.E."/>
        </authorList>
    </citation>
    <scope>NUCLEOTIDE SEQUENCE</scope>
</reference>
<dbReference type="Pfam" id="PF00583">
    <property type="entry name" value="Acetyltransf_1"/>
    <property type="match status" value="1"/>
</dbReference>
<dbReference type="Gene3D" id="3.40.630.30">
    <property type="match status" value="1"/>
</dbReference>
<protein>
    <recommendedName>
        <fullName evidence="3">N-acetyltransferase domain-containing protein</fullName>
    </recommendedName>
</protein>
<keyword evidence="1" id="KW-0808">Transferase</keyword>
<gene>
    <name evidence="4" type="ORF">METZ01_LOCUS48028</name>
</gene>
<accession>A0A381RVF4</accession>
<dbReference type="PANTHER" id="PTHR43877">
    <property type="entry name" value="AMINOALKYLPHOSPHONATE N-ACETYLTRANSFERASE-RELATED-RELATED"/>
    <property type="match status" value="1"/>
</dbReference>
<dbReference type="GO" id="GO:0016747">
    <property type="term" value="F:acyltransferase activity, transferring groups other than amino-acyl groups"/>
    <property type="evidence" value="ECO:0007669"/>
    <property type="project" value="InterPro"/>
</dbReference>
<evidence type="ECO:0000313" key="4">
    <source>
        <dbReference type="EMBL" id="SUZ95174.1"/>
    </source>
</evidence>
<name>A0A381RVF4_9ZZZZ</name>
<dbReference type="InterPro" id="IPR000182">
    <property type="entry name" value="GNAT_dom"/>
</dbReference>
<feature type="domain" description="N-acetyltransferase" evidence="3">
    <location>
        <begin position="101"/>
        <end position="241"/>
    </location>
</feature>